<feature type="region of interest" description="Disordered" evidence="1">
    <location>
        <begin position="1"/>
        <end position="76"/>
    </location>
</feature>
<dbReference type="EMBL" id="CAUYUJ010005947">
    <property type="protein sequence ID" value="CAK0815548.1"/>
    <property type="molecule type" value="Genomic_DNA"/>
</dbReference>
<gene>
    <name evidence="2" type="ORF">PCOR1329_LOCUS18813</name>
</gene>
<sequence length="294" mass="30806">MNKSVTLRSNASVRSERSSHSTTSSHKRAGQKLSDKVRGKKTASESSQAHAMMSSASSQPGVAAQDSTVGHTKSSWVQNVSSQRMAAVRSFGTLSLGGMSASTEGSFGFGGPSPRPSAGLVPSDCRFTVPVDVLMESAEEGTFSITDPALGLSLRVAIRNRPSARLLQVFVGTDSPKPCTTVSPLSDGGPAGIRMEIRGADGSLFGMLTLQQNGSFVVTTAEKQPLLTIEGNEENLDLRISARDGRLVAAVSCASAGPSKEVDNLDFRVRPGTDPVLVVTCILSVLLFVYGDDE</sequence>
<feature type="compositionally biased region" description="Polar residues" evidence="1">
    <location>
        <begin position="65"/>
        <end position="76"/>
    </location>
</feature>
<comment type="caution">
    <text evidence="2">The sequence shown here is derived from an EMBL/GenBank/DDBJ whole genome shotgun (WGS) entry which is preliminary data.</text>
</comment>
<reference evidence="2" key="1">
    <citation type="submission" date="2023-10" db="EMBL/GenBank/DDBJ databases">
        <authorList>
            <person name="Chen Y."/>
            <person name="Shah S."/>
            <person name="Dougan E. K."/>
            <person name="Thang M."/>
            <person name="Chan C."/>
        </authorList>
    </citation>
    <scope>NUCLEOTIDE SEQUENCE [LARGE SCALE GENOMIC DNA]</scope>
</reference>
<proteinExistence type="predicted"/>
<accession>A0ABN9RAN8</accession>
<evidence type="ECO:0008006" key="4">
    <source>
        <dbReference type="Google" id="ProtNLM"/>
    </source>
</evidence>
<keyword evidence="3" id="KW-1185">Reference proteome</keyword>
<evidence type="ECO:0000313" key="2">
    <source>
        <dbReference type="EMBL" id="CAK0815548.1"/>
    </source>
</evidence>
<evidence type="ECO:0000313" key="3">
    <source>
        <dbReference type="Proteomes" id="UP001189429"/>
    </source>
</evidence>
<organism evidence="2 3">
    <name type="scientific">Prorocentrum cordatum</name>
    <dbReference type="NCBI Taxonomy" id="2364126"/>
    <lineage>
        <taxon>Eukaryota</taxon>
        <taxon>Sar</taxon>
        <taxon>Alveolata</taxon>
        <taxon>Dinophyceae</taxon>
        <taxon>Prorocentrales</taxon>
        <taxon>Prorocentraceae</taxon>
        <taxon>Prorocentrum</taxon>
    </lineage>
</organism>
<evidence type="ECO:0000256" key="1">
    <source>
        <dbReference type="SAM" id="MobiDB-lite"/>
    </source>
</evidence>
<dbReference type="Proteomes" id="UP001189429">
    <property type="component" value="Unassembled WGS sequence"/>
</dbReference>
<protein>
    <recommendedName>
        <fullName evidence="4">Phospholipid scramblase</fullName>
    </recommendedName>
</protein>
<name>A0ABN9RAN8_9DINO</name>
<feature type="compositionally biased region" description="Low complexity" evidence="1">
    <location>
        <begin position="44"/>
        <end position="59"/>
    </location>
</feature>